<evidence type="ECO:0000313" key="1">
    <source>
        <dbReference type="EMBL" id="DAF62184.1"/>
    </source>
</evidence>
<name>A0A8S5TGA9_9CAUD</name>
<protein>
    <submittedName>
        <fullName evidence="1">Uncharacterized protein</fullName>
    </submittedName>
</protein>
<sequence length="65" mass="7600">MNIDSRNKLIKDGWKIIRKDDYPEPRIKVATGPNGAWCTLEKYKSKAERDRMFKMLLAADKTIDD</sequence>
<dbReference type="EMBL" id="BK032822">
    <property type="protein sequence ID" value="DAF62184.1"/>
    <property type="molecule type" value="Genomic_DNA"/>
</dbReference>
<accession>A0A8S5TGA9</accession>
<organism evidence="1">
    <name type="scientific">Myoviridae sp. ctt8G1</name>
    <dbReference type="NCBI Taxonomy" id="2827713"/>
    <lineage>
        <taxon>Viruses</taxon>
        <taxon>Duplodnaviria</taxon>
        <taxon>Heunggongvirae</taxon>
        <taxon>Uroviricota</taxon>
        <taxon>Caudoviricetes</taxon>
    </lineage>
</organism>
<proteinExistence type="predicted"/>
<reference evidence="1" key="1">
    <citation type="journal article" date="2021" name="Proc. Natl. Acad. Sci. U.S.A.">
        <title>A Catalog of Tens of Thousands of Viruses from Human Metagenomes Reveals Hidden Associations with Chronic Diseases.</title>
        <authorList>
            <person name="Tisza M.J."/>
            <person name="Buck C.B."/>
        </authorList>
    </citation>
    <scope>NUCLEOTIDE SEQUENCE</scope>
    <source>
        <strain evidence="1">Ctt8G1</strain>
    </source>
</reference>